<dbReference type="SUPFAM" id="SSF54211">
    <property type="entry name" value="Ribosomal protein S5 domain 2-like"/>
    <property type="match status" value="1"/>
</dbReference>
<dbReference type="InterPro" id="IPR001404">
    <property type="entry name" value="Hsp90_fam"/>
</dbReference>
<evidence type="ECO:0000313" key="3">
    <source>
        <dbReference type="EMBL" id="PZO86837.1"/>
    </source>
</evidence>
<dbReference type="GO" id="GO:0016887">
    <property type="term" value="F:ATP hydrolysis activity"/>
    <property type="evidence" value="ECO:0007669"/>
    <property type="project" value="InterPro"/>
</dbReference>
<accession>A0A2W5A0G7</accession>
<dbReference type="PANTHER" id="PTHR11528">
    <property type="entry name" value="HEAT SHOCK PROTEIN 90 FAMILY MEMBER"/>
    <property type="match status" value="1"/>
</dbReference>
<dbReference type="SUPFAM" id="SSF110942">
    <property type="entry name" value="HSP90 C-terminal domain"/>
    <property type="match status" value="1"/>
</dbReference>
<dbReference type="GO" id="GO:0051082">
    <property type="term" value="F:unfolded protein binding"/>
    <property type="evidence" value="ECO:0007669"/>
    <property type="project" value="InterPro"/>
</dbReference>
<dbReference type="InterPro" id="IPR020568">
    <property type="entry name" value="Ribosomal_Su5_D2-typ_SF"/>
</dbReference>
<dbReference type="Proteomes" id="UP000249066">
    <property type="component" value="Unassembled WGS sequence"/>
</dbReference>
<evidence type="ECO:0000256" key="2">
    <source>
        <dbReference type="ARBA" id="ARBA00023186"/>
    </source>
</evidence>
<dbReference type="EMBL" id="QFNN01000167">
    <property type="protein sequence ID" value="PZO86837.1"/>
    <property type="molecule type" value="Genomic_DNA"/>
</dbReference>
<name>A0A2W5A0G7_9SPHN</name>
<feature type="non-terminal residue" evidence="3">
    <location>
        <position position="1"/>
    </location>
</feature>
<dbReference type="Gene3D" id="3.30.230.80">
    <property type="match status" value="1"/>
</dbReference>
<dbReference type="GO" id="GO:0005524">
    <property type="term" value="F:ATP binding"/>
    <property type="evidence" value="ECO:0007669"/>
    <property type="project" value="InterPro"/>
</dbReference>
<evidence type="ECO:0000313" key="4">
    <source>
        <dbReference type="Proteomes" id="UP000249066"/>
    </source>
</evidence>
<comment type="caution">
    <text evidence="3">The sequence shown here is derived from an EMBL/GenBank/DDBJ whole genome shotgun (WGS) entry which is preliminary data.</text>
</comment>
<sequence length="323" mass="35358">RSMSTRAEILPRYLRFVRGLVDSSDIPLNVSREMIQESPVLAAIQKGVANRLLSELEKLSTNDADAYQQFWMNFGAVLKEGLYEDYGRRETLLGLARFKTTTSGTEWRSLKDYVAAIKENQTAIYYATGPDLDRLASSPQLEGFRARGIEVLLLTDQVDSFWVTAGLDFEGKPFKSVTQGSADLGLIPLTEGDAPAASTSDEVSGFIEFVKEVLKDEVSDVRASERLTESAACLVAPEHGMDRQLEKLLAASGRGGTAARPVLEINPRHDLVQKLAGLAADADLREDSARLLLDEARIADGELPADPRGFAARLGRIWTKALA</sequence>
<dbReference type="InterPro" id="IPR037196">
    <property type="entry name" value="HSP90_C"/>
</dbReference>
<gene>
    <name evidence="3" type="ORF">DI623_15830</name>
</gene>
<reference evidence="3 4" key="1">
    <citation type="submission" date="2017-08" db="EMBL/GenBank/DDBJ databases">
        <title>Infants hospitalized years apart are colonized by the same room-sourced microbial strains.</title>
        <authorList>
            <person name="Brooks B."/>
            <person name="Olm M.R."/>
            <person name="Firek B.A."/>
            <person name="Baker R."/>
            <person name="Thomas B.C."/>
            <person name="Morowitz M.J."/>
            <person name="Banfield J.F."/>
        </authorList>
    </citation>
    <scope>NUCLEOTIDE SEQUENCE [LARGE SCALE GENOMIC DNA]</scope>
    <source>
        <strain evidence="3">S2_018_000_R2_101</strain>
    </source>
</reference>
<dbReference type="AlphaFoldDB" id="A0A2W5A0G7"/>
<protein>
    <submittedName>
        <fullName evidence="3">Molecular chaperone HtpG</fullName>
    </submittedName>
</protein>
<dbReference type="Gene3D" id="1.20.120.790">
    <property type="entry name" value="Heat shock protein 90, C-terminal domain"/>
    <property type="match status" value="1"/>
</dbReference>
<dbReference type="GO" id="GO:0140662">
    <property type="term" value="F:ATP-dependent protein folding chaperone"/>
    <property type="evidence" value="ECO:0007669"/>
    <property type="project" value="InterPro"/>
</dbReference>
<proteinExistence type="inferred from homology"/>
<keyword evidence="2" id="KW-0143">Chaperone</keyword>
<dbReference type="Gene3D" id="3.40.50.11260">
    <property type="match status" value="1"/>
</dbReference>
<comment type="similarity">
    <text evidence="1">Belongs to the heat shock protein 90 family.</text>
</comment>
<dbReference type="Pfam" id="PF00183">
    <property type="entry name" value="HSP90"/>
    <property type="match status" value="1"/>
</dbReference>
<evidence type="ECO:0000256" key="1">
    <source>
        <dbReference type="ARBA" id="ARBA00008239"/>
    </source>
</evidence>
<organism evidence="3 4">
    <name type="scientific">Sphingomonas sanxanigenens</name>
    <dbReference type="NCBI Taxonomy" id="397260"/>
    <lineage>
        <taxon>Bacteria</taxon>
        <taxon>Pseudomonadati</taxon>
        <taxon>Pseudomonadota</taxon>
        <taxon>Alphaproteobacteria</taxon>
        <taxon>Sphingomonadales</taxon>
        <taxon>Sphingomonadaceae</taxon>
        <taxon>Sphingomonas</taxon>
    </lineage>
</organism>